<feature type="signal peptide" evidence="1">
    <location>
        <begin position="1"/>
        <end position="23"/>
    </location>
</feature>
<dbReference type="AlphaFoldDB" id="A0AAV1L729"/>
<sequence length="130" mass="15373">MNQLTRARDVLFVLLSLLYLKECAKDVFHNVDEKYHLVTEAYSVTKNLFIQGRDSYEMLKNRSLHVMDTFLDLVTIVNEEMAKELRSAIVKFYKIKYFHDFTHYVISMEEVSTIGVGFRPSYVPTCDFWI</sequence>
<name>A0AAV1L729_9NEOP</name>
<evidence type="ECO:0000313" key="2">
    <source>
        <dbReference type="EMBL" id="CAK1590759.1"/>
    </source>
</evidence>
<gene>
    <name evidence="2" type="ORF">PARMNEM_LOCUS11079</name>
</gene>
<reference evidence="2 3" key="1">
    <citation type="submission" date="2023-11" db="EMBL/GenBank/DDBJ databases">
        <authorList>
            <person name="Hedman E."/>
            <person name="Englund M."/>
            <person name="Stromberg M."/>
            <person name="Nyberg Akerstrom W."/>
            <person name="Nylinder S."/>
            <person name="Jareborg N."/>
            <person name="Kallberg Y."/>
            <person name="Kronander E."/>
        </authorList>
    </citation>
    <scope>NUCLEOTIDE SEQUENCE [LARGE SCALE GENOMIC DNA]</scope>
</reference>
<comment type="caution">
    <text evidence="2">The sequence shown here is derived from an EMBL/GenBank/DDBJ whole genome shotgun (WGS) entry which is preliminary data.</text>
</comment>
<proteinExistence type="predicted"/>
<evidence type="ECO:0000256" key="1">
    <source>
        <dbReference type="SAM" id="SignalP"/>
    </source>
</evidence>
<organism evidence="2 3">
    <name type="scientific">Parnassius mnemosyne</name>
    <name type="common">clouded apollo</name>
    <dbReference type="NCBI Taxonomy" id="213953"/>
    <lineage>
        <taxon>Eukaryota</taxon>
        <taxon>Metazoa</taxon>
        <taxon>Ecdysozoa</taxon>
        <taxon>Arthropoda</taxon>
        <taxon>Hexapoda</taxon>
        <taxon>Insecta</taxon>
        <taxon>Pterygota</taxon>
        <taxon>Neoptera</taxon>
        <taxon>Endopterygota</taxon>
        <taxon>Lepidoptera</taxon>
        <taxon>Glossata</taxon>
        <taxon>Ditrysia</taxon>
        <taxon>Papilionoidea</taxon>
        <taxon>Papilionidae</taxon>
        <taxon>Parnassiinae</taxon>
        <taxon>Parnassini</taxon>
        <taxon>Parnassius</taxon>
        <taxon>Driopa</taxon>
    </lineage>
</organism>
<dbReference type="EMBL" id="CAVLGL010000086">
    <property type="protein sequence ID" value="CAK1590759.1"/>
    <property type="molecule type" value="Genomic_DNA"/>
</dbReference>
<feature type="chain" id="PRO_5043696059" evidence="1">
    <location>
        <begin position="24"/>
        <end position="130"/>
    </location>
</feature>
<dbReference type="Proteomes" id="UP001314205">
    <property type="component" value="Unassembled WGS sequence"/>
</dbReference>
<protein>
    <submittedName>
        <fullName evidence="2">Uncharacterized protein</fullName>
    </submittedName>
</protein>
<keyword evidence="1" id="KW-0732">Signal</keyword>
<keyword evidence="3" id="KW-1185">Reference proteome</keyword>
<accession>A0AAV1L729</accession>
<evidence type="ECO:0000313" key="3">
    <source>
        <dbReference type="Proteomes" id="UP001314205"/>
    </source>
</evidence>